<keyword evidence="3" id="KW-1185">Reference proteome</keyword>
<feature type="transmembrane region" description="Helical" evidence="1">
    <location>
        <begin position="46"/>
        <end position="64"/>
    </location>
</feature>
<protein>
    <recommendedName>
        <fullName evidence="4">Sulfate transporter</fullName>
    </recommendedName>
</protein>
<feature type="transmembrane region" description="Helical" evidence="1">
    <location>
        <begin position="384"/>
        <end position="416"/>
    </location>
</feature>
<feature type="transmembrane region" description="Helical" evidence="1">
    <location>
        <begin position="256"/>
        <end position="278"/>
    </location>
</feature>
<keyword evidence="1" id="KW-0812">Transmembrane</keyword>
<dbReference type="InterPro" id="IPR031563">
    <property type="entry name" value="MOT1/MOT2"/>
</dbReference>
<dbReference type="Pfam" id="PF16983">
    <property type="entry name" value="MFS_MOT1"/>
    <property type="match status" value="2"/>
</dbReference>
<evidence type="ECO:0000256" key="1">
    <source>
        <dbReference type="SAM" id="Phobius"/>
    </source>
</evidence>
<feature type="transmembrane region" description="Helical" evidence="1">
    <location>
        <begin position="162"/>
        <end position="182"/>
    </location>
</feature>
<organism evidence="2 3">
    <name type="scientific">Clydaea vesicula</name>
    <dbReference type="NCBI Taxonomy" id="447962"/>
    <lineage>
        <taxon>Eukaryota</taxon>
        <taxon>Fungi</taxon>
        <taxon>Fungi incertae sedis</taxon>
        <taxon>Chytridiomycota</taxon>
        <taxon>Chytridiomycota incertae sedis</taxon>
        <taxon>Chytridiomycetes</taxon>
        <taxon>Lobulomycetales</taxon>
        <taxon>Lobulomycetaceae</taxon>
        <taxon>Clydaea</taxon>
    </lineage>
</organism>
<name>A0AAD5U0E3_9FUNG</name>
<dbReference type="Proteomes" id="UP001211065">
    <property type="component" value="Unassembled WGS sequence"/>
</dbReference>
<comment type="caution">
    <text evidence="2">The sequence shown here is derived from an EMBL/GenBank/DDBJ whole genome shotgun (WGS) entry which is preliminary data.</text>
</comment>
<proteinExistence type="predicted"/>
<keyword evidence="1" id="KW-1133">Transmembrane helix</keyword>
<dbReference type="EMBL" id="JADGJW010000663">
    <property type="protein sequence ID" value="KAJ3213940.1"/>
    <property type="molecule type" value="Genomic_DNA"/>
</dbReference>
<keyword evidence="1" id="KW-0472">Membrane</keyword>
<feature type="transmembrane region" description="Helical" evidence="1">
    <location>
        <begin position="20"/>
        <end position="39"/>
    </location>
</feature>
<feature type="transmembrane region" description="Helical" evidence="1">
    <location>
        <begin position="188"/>
        <end position="207"/>
    </location>
</feature>
<feature type="transmembrane region" description="Helical" evidence="1">
    <location>
        <begin position="302"/>
        <end position="324"/>
    </location>
</feature>
<gene>
    <name evidence="2" type="ORF">HK099_007107</name>
</gene>
<dbReference type="GO" id="GO:0015098">
    <property type="term" value="F:molybdate ion transmembrane transporter activity"/>
    <property type="evidence" value="ECO:0007669"/>
    <property type="project" value="InterPro"/>
</dbReference>
<dbReference type="AlphaFoldDB" id="A0AAD5U0E3"/>
<reference evidence="2" key="1">
    <citation type="submission" date="2020-05" db="EMBL/GenBank/DDBJ databases">
        <title>Phylogenomic resolution of chytrid fungi.</title>
        <authorList>
            <person name="Stajich J.E."/>
            <person name="Amses K."/>
            <person name="Simmons R."/>
            <person name="Seto K."/>
            <person name="Myers J."/>
            <person name="Bonds A."/>
            <person name="Quandt C.A."/>
            <person name="Barry K."/>
            <person name="Liu P."/>
            <person name="Grigoriev I."/>
            <person name="Longcore J.E."/>
            <person name="James T.Y."/>
        </authorList>
    </citation>
    <scope>NUCLEOTIDE SEQUENCE</scope>
    <source>
        <strain evidence="2">JEL0476</strain>
    </source>
</reference>
<sequence length="436" mass="47743">MKVSSKFNLLHFVKNLTLTEIAGSIGDLGTLLPIMIALTKNNSISLTYSLIFGGLYNIYTGFYYDIPVCVQPLRLVNLSFEKMKSIAAIAIANNFSMPEVAASGILVSAIVLILGITQTITFVYKYIPLPIIRGIQLGTGLRLITQGVTVITSSNKWIFSNFYWSDNYLIAIISALICFLFYNAKKNFSALILFLFGLTVGLVKIYLIKDVKDKNLTIPSVGLSPPVCQLPLTILNSVIAISKLADDLFPFKRRPVVSLTSISVSIGIMNLIGCWFGAMPYCHGSGGLAGQFRFGARTGSSIIFLGIVKLFCGFLFGNTLLGLLMKFPNSVLGVMLIFAGLELCSVAKDVGSEYLSYKENDFEELDEESKKKKNEKYQQSNNNYVIMLSTAGTLVGFSNDGIGFLVGCTASIIFFYEKKFSTANINKNDSTNVSDN</sequence>
<accession>A0AAD5U0E3</accession>
<evidence type="ECO:0000313" key="3">
    <source>
        <dbReference type="Proteomes" id="UP001211065"/>
    </source>
</evidence>
<dbReference type="PANTHER" id="PTHR31970">
    <property type="match status" value="1"/>
</dbReference>
<evidence type="ECO:0008006" key="4">
    <source>
        <dbReference type="Google" id="ProtNLM"/>
    </source>
</evidence>
<dbReference type="PANTHER" id="PTHR31970:SF9">
    <property type="entry name" value="MOLYBDATE TRANSPORTER 2"/>
    <property type="match status" value="1"/>
</dbReference>
<feature type="transmembrane region" description="Helical" evidence="1">
    <location>
        <begin position="100"/>
        <end position="124"/>
    </location>
</feature>
<evidence type="ECO:0000313" key="2">
    <source>
        <dbReference type="EMBL" id="KAJ3213940.1"/>
    </source>
</evidence>